<reference evidence="2 3" key="1">
    <citation type="submission" date="2018-05" db="EMBL/GenBank/DDBJ databases">
        <title>Complete genome sequencing of three human clinical isolates of Staphylococcus caprae reveals virulence factors similar to those of S. epidermidis and S. capitis.</title>
        <authorList>
            <person name="Watanabe S."/>
            <person name="Cui L."/>
        </authorList>
    </citation>
    <scope>NUCLEOTIDE SEQUENCE [LARGE SCALE GENOMIC DNA]</scope>
    <source>
        <strain evidence="2 3">JMUB590</strain>
    </source>
</reference>
<gene>
    <name evidence="2" type="ORF">JMUB590_0562</name>
</gene>
<dbReference type="CDD" id="cd02440">
    <property type="entry name" value="AdoMet_MTases"/>
    <property type="match status" value="1"/>
</dbReference>
<name>A0ABM7FSK9_9STAP</name>
<dbReference type="SUPFAM" id="SSF53335">
    <property type="entry name" value="S-adenosyl-L-methionine-dependent methyltransferases"/>
    <property type="match status" value="1"/>
</dbReference>
<dbReference type="GO" id="GO:0032259">
    <property type="term" value="P:methylation"/>
    <property type="evidence" value="ECO:0007669"/>
    <property type="project" value="UniProtKB-KW"/>
</dbReference>
<proteinExistence type="predicted"/>
<keyword evidence="3" id="KW-1185">Reference proteome</keyword>
<dbReference type="Pfam" id="PF13649">
    <property type="entry name" value="Methyltransf_25"/>
    <property type="match status" value="1"/>
</dbReference>
<keyword evidence="2" id="KW-0489">Methyltransferase</keyword>
<dbReference type="Gene3D" id="3.40.50.150">
    <property type="entry name" value="Vaccinia Virus protein VP39"/>
    <property type="match status" value="1"/>
</dbReference>
<dbReference type="InterPro" id="IPR029063">
    <property type="entry name" value="SAM-dependent_MTases_sf"/>
</dbReference>
<accession>A0ABM7FSK9</accession>
<dbReference type="InterPro" id="IPR041698">
    <property type="entry name" value="Methyltransf_25"/>
</dbReference>
<dbReference type="EMBL" id="AP018586">
    <property type="protein sequence ID" value="BBD91672.1"/>
    <property type="molecule type" value="Genomic_DNA"/>
</dbReference>
<dbReference type="PANTHER" id="PTHR43591:SF24">
    <property type="entry name" value="2-METHOXY-6-POLYPRENYL-1,4-BENZOQUINOL METHYLASE, MITOCHONDRIAL"/>
    <property type="match status" value="1"/>
</dbReference>
<organism evidence="2 3">
    <name type="scientific">Staphylococcus caprae</name>
    <dbReference type="NCBI Taxonomy" id="29380"/>
    <lineage>
        <taxon>Bacteria</taxon>
        <taxon>Bacillati</taxon>
        <taxon>Bacillota</taxon>
        <taxon>Bacilli</taxon>
        <taxon>Bacillales</taxon>
        <taxon>Staphylococcaceae</taxon>
        <taxon>Staphylococcus</taxon>
    </lineage>
</organism>
<feature type="domain" description="Methyltransferase" evidence="1">
    <location>
        <begin position="51"/>
        <end position="129"/>
    </location>
</feature>
<keyword evidence="2" id="KW-0808">Transferase</keyword>
<evidence type="ECO:0000259" key="1">
    <source>
        <dbReference type="Pfam" id="PF13649"/>
    </source>
</evidence>
<protein>
    <submittedName>
        <fullName evidence="2">SAM-dependent methyltransferase</fullName>
    </submittedName>
</protein>
<dbReference type="GeneID" id="69060184"/>
<evidence type="ECO:0000313" key="3">
    <source>
        <dbReference type="Proteomes" id="UP000274772"/>
    </source>
</evidence>
<dbReference type="PANTHER" id="PTHR43591">
    <property type="entry name" value="METHYLTRANSFERASE"/>
    <property type="match status" value="1"/>
</dbReference>
<sequence>MSNIKSNIINYWNKRSQSFVQHKKEELHSEQAQLWINEIERYVHLDSIQTILDIGTGAGFLAILCSKYDCDVTGIDISPEMIHQAQNLSQELNVHIQFKVMDAEGLNFADDSFDLVIARNVTWLMTNPSKAYEGVVKSIETTRSSFKF</sequence>
<dbReference type="GO" id="GO:0008168">
    <property type="term" value="F:methyltransferase activity"/>
    <property type="evidence" value="ECO:0007669"/>
    <property type="project" value="UniProtKB-KW"/>
</dbReference>
<dbReference type="RefSeq" id="WP_232019005.1">
    <property type="nucleotide sequence ID" value="NZ_AP018586.1"/>
</dbReference>
<dbReference type="Proteomes" id="UP000274772">
    <property type="component" value="Chromosome"/>
</dbReference>
<evidence type="ECO:0000313" key="2">
    <source>
        <dbReference type="EMBL" id="BBD91672.1"/>
    </source>
</evidence>